<dbReference type="InterPro" id="IPR001932">
    <property type="entry name" value="PPM-type_phosphatase-like_dom"/>
</dbReference>
<dbReference type="Gene3D" id="3.30.565.10">
    <property type="entry name" value="Histidine kinase-like ATPase, C-terminal domain"/>
    <property type="match status" value="1"/>
</dbReference>
<dbReference type="PANTHER" id="PTHR35801">
    <property type="entry name" value="PHOSPHOSERINE PHOSPHATASE RSBX"/>
    <property type="match status" value="1"/>
</dbReference>
<dbReference type="InterPro" id="IPR039248">
    <property type="entry name" value="Ptase_RsbX"/>
</dbReference>
<dbReference type="AlphaFoldDB" id="A0A1H3SG48"/>
<dbReference type="InterPro" id="IPR036890">
    <property type="entry name" value="HATPase_C_sf"/>
</dbReference>
<dbReference type="Gene3D" id="3.60.40.10">
    <property type="entry name" value="PPM-type phosphatase domain"/>
    <property type="match status" value="1"/>
</dbReference>
<dbReference type="EMBL" id="FNPH01000011">
    <property type="protein sequence ID" value="SDZ36976.1"/>
    <property type="molecule type" value="Genomic_DNA"/>
</dbReference>
<dbReference type="InterPro" id="IPR036457">
    <property type="entry name" value="PPM-type-like_dom_sf"/>
</dbReference>
<gene>
    <name evidence="2" type="ORF">SAMN05444365_111134</name>
</gene>
<dbReference type="CDD" id="cd16934">
    <property type="entry name" value="HATPase_RsbT-like"/>
    <property type="match status" value="1"/>
</dbReference>
<dbReference type="Proteomes" id="UP000242415">
    <property type="component" value="Unassembled WGS sequence"/>
</dbReference>
<feature type="domain" description="PPM-type phosphatase" evidence="1">
    <location>
        <begin position="161"/>
        <end position="336"/>
    </location>
</feature>
<protein>
    <submittedName>
        <fullName evidence="2">Histidine kinase-like ATPase domain-containing protein</fullName>
    </submittedName>
</protein>
<dbReference type="InterPro" id="IPR003594">
    <property type="entry name" value="HATPase_dom"/>
</dbReference>
<keyword evidence="2" id="KW-0808">Transferase</keyword>
<evidence type="ECO:0000313" key="2">
    <source>
        <dbReference type="EMBL" id="SDZ36976.1"/>
    </source>
</evidence>
<keyword evidence="3" id="KW-1185">Reference proteome</keyword>
<dbReference type="PANTHER" id="PTHR35801:SF1">
    <property type="entry name" value="PHOSPHOSERINE PHOSPHATASE RSBX"/>
    <property type="match status" value="1"/>
</dbReference>
<dbReference type="SMART" id="SM00331">
    <property type="entry name" value="PP2C_SIG"/>
    <property type="match status" value="1"/>
</dbReference>
<name>A0A1H3SG48_9ACTN</name>
<accession>A0A1H3SG48</accession>
<keyword evidence="2" id="KW-0418">Kinase</keyword>
<evidence type="ECO:0000313" key="3">
    <source>
        <dbReference type="Proteomes" id="UP000242415"/>
    </source>
</evidence>
<evidence type="ECO:0000259" key="1">
    <source>
        <dbReference type="SMART" id="SM00331"/>
    </source>
</evidence>
<dbReference type="Pfam" id="PF13581">
    <property type="entry name" value="HATPase_c_2"/>
    <property type="match status" value="1"/>
</dbReference>
<dbReference type="RefSeq" id="WP_245736881.1">
    <property type="nucleotide sequence ID" value="NZ_FNPH01000011.1"/>
</dbReference>
<dbReference type="SUPFAM" id="SSF81606">
    <property type="entry name" value="PP2C-like"/>
    <property type="match status" value="1"/>
</dbReference>
<sequence>MAATESLPDGEAWFRVEDVSTVNAVRRATERLAAQIGLGTDRAADLAIVATELASNLVKHAEEGSLLLRPVRDGREAGVEVVAMDSGPGMADLRRSARDGHSTTGTLGIGLGAIARQATWHDAYSVPGRGTVIVAQVWPTSAQPQQPWAAGIARPLTGESVSGDGFATRVVDGRRQVLVCDGLGHGPLAAAAAMTAVNAFRAAPAAPPAAVVEHLHRSLSHTRGAALAVAELDPDAGVLRYAGVGNIAGVVTDGATRRGLVSMPGIAGHHRRTVREFDYPLDPGAVLVMHSDGVTDRWRTTDYPGLLTRAPQLIAATVLRDAGVRRDDACVLVARPPAA</sequence>
<proteinExistence type="predicted"/>
<dbReference type="GO" id="GO:0016301">
    <property type="term" value="F:kinase activity"/>
    <property type="evidence" value="ECO:0007669"/>
    <property type="project" value="UniProtKB-KW"/>
</dbReference>
<dbReference type="Pfam" id="PF07228">
    <property type="entry name" value="SpoIIE"/>
    <property type="match status" value="1"/>
</dbReference>
<organism evidence="2 3">
    <name type="scientific">Micromonospora pattaloongensis</name>
    <dbReference type="NCBI Taxonomy" id="405436"/>
    <lineage>
        <taxon>Bacteria</taxon>
        <taxon>Bacillati</taxon>
        <taxon>Actinomycetota</taxon>
        <taxon>Actinomycetes</taxon>
        <taxon>Micromonosporales</taxon>
        <taxon>Micromonosporaceae</taxon>
        <taxon>Micromonospora</taxon>
    </lineage>
</organism>
<dbReference type="STRING" id="405436.SAMN05444365_111134"/>
<reference evidence="3" key="1">
    <citation type="submission" date="2016-10" db="EMBL/GenBank/DDBJ databases">
        <authorList>
            <person name="Varghese N."/>
            <person name="Submissions S."/>
        </authorList>
    </citation>
    <scope>NUCLEOTIDE SEQUENCE [LARGE SCALE GENOMIC DNA]</scope>
    <source>
        <strain evidence="3">DSM 45245</strain>
    </source>
</reference>
<dbReference type="SUPFAM" id="SSF55874">
    <property type="entry name" value="ATPase domain of HSP90 chaperone/DNA topoisomerase II/histidine kinase"/>
    <property type="match status" value="1"/>
</dbReference>